<proteinExistence type="predicted"/>
<evidence type="ECO:0000313" key="2">
    <source>
        <dbReference type="Proteomes" id="UP001239397"/>
    </source>
</evidence>
<sequence length="73" mass="7546">MSLRHPLTTAVVKAAAKLWLGDRPIAADATAKVVDLRPFAGRSGLSVRVSELVEPAGVGLLGPGSTVETVPDR</sequence>
<evidence type="ECO:0000313" key="1">
    <source>
        <dbReference type="EMBL" id="WIY04809.1"/>
    </source>
</evidence>
<accession>A0A9Y2JWA9</accession>
<reference evidence="1 2" key="1">
    <citation type="submission" date="2023-06" db="EMBL/GenBank/DDBJ databases">
        <authorList>
            <person name="Oyuntsetseg B."/>
            <person name="Kim S.B."/>
        </authorList>
    </citation>
    <scope>NUCLEOTIDE SEQUENCE [LARGE SCALE GENOMIC DNA]</scope>
    <source>
        <strain evidence="1 2">4-36</strain>
    </source>
</reference>
<dbReference type="AlphaFoldDB" id="A0A9Y2JWA9"/>
<gene>
    <name evidence="1" type="ORF">QRX60_13525</name>
</gene>
<dbReference type="Proteomes" id="UP001239397">
    <property type="component" value="Chromosome"/>
</dbReference>
<dbReference type="EMBL" id="CP127295">
    <property type="protein sequence ID" value="WIY04809.1"/>
    <property type="molecule type" value="Genomic_DNA"/>
</dbReference>
<dbReference type="KEGG" id="amog:QRX60_13525"/>
<organism evidence="1 2">
    <name type="scientific">Amycolatopsis mongoliensis</name>
    <dbReference type="NCBI Taxonomy" id="715475"/>
    <lineage>
        <taxon>Bacteria</taxon>
        <taxon>Bacillati</taxon>
        <taxon>Actinomycetota</taxon>
        <taxon>Actinomycetes</taxon>
        <taxon>Pseudonocardiales</taxon>
        <taxon>Pseudonocardiaceae</taxon>
        <taxon>Amycolatopsis</taxon>
    </lineage>
</organism>
<dbReference type="RefSeq" id="WP_286001128.1">
    <property type="nucleotide sequence ID" value="NZ_CP127295.1"/>
</dbReference>
<keyword evidence="2" id="KW-1185">Reference proteome</keyword>
<protein>
    <submittedName>
        <fullName evidence="1">Uncharacterized protein</fullName>
    </submittedName>
</protein>
<name>A0A9Y2JWA9_9PSEU</name>